<gene>
    <name evidence="2" type="ORF">BKL49_05125</name>
</gene>
<evidence type="ECO:0008006" key="4">
    <source>
        <dbReference type="Google" id="ProtNLM"/>
    </source>
</evidence>
<name>A0A1V3JR99_9PAST</name>
<proteinExistence type="predicted"/>
<feature type="coiled-coil region" evidence="1">
    <location>
        <begin position="43"/>
        <end position="88"/>
    </location>
</feature>
<keyword evidence="1" id="KW-0175">Coiled coil</keyword>
<evidence type="ECO:0000256" key="1">
    <source>
        <dbReference type="SAM" id="Coils"/>
    </source>
</evidence>
<organism evidence="2 3">
    <name type="scientific">Rodentibacter myodis</name>
    <dbReference type="NCBI Taxonomy" id="1907939"/>
    <lineage>
        <taxon>Bacteria</taxon>
        <taxon>Pseudomonadati</taxon>
        <taxon>Pseudomonadota</taxon>
        <taxon>Gammaproteobacteria</taxon>
        <taxon>Pasteurellales</taxon>
        <taxon>Pasteurellaceae</taxon>
        <taxon>Rodentibacter</taxon>
    </lineage>
</organism>
<sequence>MNFKPLLIGSLLIVFVGAIGSALHYKKQAETTALLLMQSEQTLKQNVAMLQRYESQNAELTAQLNRANKQAELRRQQLKDVLNNAENKIWSDGRVPADVAGVFNNRTKTK</sequence>
<accession>A0A1V3JR99</accession>
<protein>
    <recommendedName>
        <fullName evidence="4">Phage lysis regulatory protein, LysB family</fullName>
    </recommendedName>
</protein>
<comment type="caution">
    <text evidence="2">The sequence shown here is derived from an EMBL/GenBank/DDBJ whole genome shotgun (WGS) entry which is preliminary data.</text>
</comment>
<dbReference type="RefSeq" id="WP_077423554.1">
    <property type="nucleotide sequence ID" value="NZ_MLHQ01000011.1"/>
</dbReference>
<dbReference type="STRING" id="1907939.BKL49_05125"/>
<dbReference type="EMBL" id="MLHQ01000011">
    <property type="protein sequence ID" value="OOF58925.1"/>
    <property type="molecule type" value="Genomic_DNA"/>
</dbReference>
<evidence type="ECO:0000313" key="2">
    <source>
        <dbReference type="EMBL" id="OOF58925.1"/>
    </source>
</evidence>
<evidence type="ECO:0000313" key="3">
    <source>
        <dbReference type="Proteomes" id="UP000188602"/>
    </source>
</evidence>
<keyword evidence="3" id="KW-1185">Reference proteome</keyword>
<reference evidence="2 3" key="1">
    <citation type="submission" date="2016-10" db="EMBL/GenBank/DDBJ databases">
        <title>Rodentibacter gen. nov. and new species.</title>
        <authorList>
            <person name="Christensen H."/>
        </authorList>
    </citation>
    <scope>NUCLEOTIDE SEQUENCE [LARGE SCALE GENOMIC DNA]</scope>
    <source>
        <strain evidence="2 3">Ac151</strain>
    </source>
</reference>
<dbReference type="Proteomes" id="UP000188602">
    <property type="component" value="Unassembled WGS sequence"/>
</dbReference>
<dbReference type="AlphaFoldDB" id="A0A1V3JR99"/>
<dbReference type="OrthoDB" id="5684891at2"/>